<dbReference type="GO" id="GO:0005840">
    <property type="term" value="C:ribosome"/>
    <property type="evidence" value="ECO:0007669"/>
    <property type="project" value="UniProtKB-KW"/>
</dbReference>
<feature type="transmembrane region" description="Helical" evidence="1">
    <location>
        <begin position="125"/>
        <end position="146"/>
    </location>
</feature>
<name>A0A5A7PZ86_STRAF</name>
<dbReference type="EMBL" id="BKCP01005461">
    <property type="protein sequence ID" value="GER38209.1"/>
    <property type="molecule type" value="Genomic_DNA"/>
</dbReference>
<sequence length="189" mass="20909">MKPMSLSIVEIATSTEGKVKYRIPRYCSSCSVVGLRAVIAFRVAYSRDAVNPHIYLVNFIEPSLSTGTPTSDGPLSAPISLPSSMRFHLPLLIPLVFINTCSITVVDHSQQSPTPLRKAIKERAIGPFVVPILFRCFTLCLFFFVAEKMRSLQGPEEIYLGNASGWRGNPMDIRPVIKKSNKKSNHTGL</sequence>
<keyword evidence="2" id="KW-0687">Ribonucleoprotein</keyword>
<dbReference type="Proteomes" id="UP000325081">
    <property type="component" value="Unassembled WGS sequence"/>
</dbReference>
<evidence type="ECO:0000313" key="3">
    <source>
        <dbReference type="Proteomes" id="UP000325081"/>
    </source>
</evidence>
<keyword evidence="1" id="KW-0472">Membrane</keyword>
<proteinExistence type="predicted"/>
<organism evidence="2 3">
    <name type="scientific">Striga asiatica</name>
    <name type="common">Asiatic witchweed</name>
    <name type="synonym">Buchnera asiatica</name>
    <dbReference type="NCBI Taxonomy" id="4170"/>
    <lineage>
        <taxon>Eukaryota</taxon>
        <taxon>Viridiplantae</taxon>
        <taxon>Streptophyta</taxon>
        <taxon>Embryophyta</taxon>
        <taxon>Tracheophyta</taxon>
        <taxon>Spermatophyta</taxon>
        <taxon>Magnoliopsida</taxon>
        <taxon>eudicotyledons</taxon>
        <taxon>Gunneridae</taxon>
        <taxon>Pentapetalae</taxon>
        <taxon>asterids</taxon>
        <taxon>lamiids</taxon>
        <taxon>Lamiales</taxon>
        <taxon>Orobanchaceae</taxon>
        <taxon>Buchnereae</taxon>
        <taxon>Striga</taxon>
    </lineage>
</organism>
<keyword evidence="1" id="KW-1133">Transmembrane helix</keyword>
<evidence type="ECO:0000256" key="1">
    <source>
        <dbReference type="SAM" id="Phobius"/>
    </source>
</evidence>
<dbReference type="AlphaFoldDB" id="A0A5A7PZ86"/>
<keyword evidence="1" id="KW-0812">Transmembrane</keyword>
<keyword evidence="2" id="KW-0689">Ribosomal protein</keyword>
<reference evidence="3" key="1">
    <citation type="journal article" date="2019" name="Curr. Biol.">
        <title>Genome Sequence of Striga asiatica Provides Insight into the Evolution of Plant Parasitism.</title>
        <authorList>
            <person name="Yoshida S."/>
            <person name="Kim S."/>
            <person name="Wafula E.K."/>
            <person name="Tanskanen J."/>
            <person name="Kim Y.M."/>
            <person name="Honaas L."/>
            <person name="Yang Z."/>
            <person name="Spallek T."/>
            <person name="Conn C.E."/>
            <person name="Ichihashi Y."/>
            <person name="Cheong K."/>
            <person name="Cui S."/>
            <person name="Der J.P."/>
            <person name="Gundlach H."/>
            <person name="Jiao Y."/>
            <person name="Hori C."/>
            <person name="Ishida J.K."/>
            <person name="Kasahara H."/>
            <person name="Kiba T."/>
            <person name="Kim M.S."/>
            <person name="Koo N."/>
            <person name="Laohavisit A."/>
            <person name="Lee Y.H."/>
            <person name="Lumba S."/>
            <person name="McCourt P."/>
            <person name="Mortimer J.C."/>
            <person name="Mutuku J.M."/>
            <person name="Nomura T."/>
            <person name="Sasaki-Sekimoto Y."/>
            <person name="Seto Y."/>
            <person name="Wang Y."/>
            <person name="Wakatake T."/>
            <person name="Sakakibara H."/>
            <person name="Demura T."/>
            <person name="Yamaguchi S."/>
            <person name="Yoneyama K."/>
            <person name="Manabe R.I."/>
            <person name="Nelson D.C."/>
            <person name="Schulman A.H."/>
            <person name="Timko M.P."/>
            <person name="dePamphilis C.W."/>
            <person name="Choi D."/>
            <person name="Shirasu K."/>
        </authorList>
    </citation>
    <scope>NUCLEOTIDE SEQUENCE [LARGE SCALE GENOMIC DNA]</scope>
    <source>
        <strain evidence="3">cv. UVA1</strain>
    </source>
</reference>
<accession>A0A5A7PZ86</accession>
<keyword evidence="3" id="KW-1185">Reference proteome</keyword>
<gene>
    <name evidence="2" type="ORF">STAS_14694</name>
</gene>
<protein>
    <submittedName>
        <fullName evidence="2">30S ribosomal protein S10</fullName>
    </submittedName>
</protein>
<comment type="caution">
    <text evidence="2">The sequence shown here is derived from an EMBL/GenBank/DDBJ whole genome shotgun (WGS) entry which is preliminary data.</text>
</comment>
<evidence type="ECO:0000313" key="2">
    <source>
        <dbReference type="EMBL" id="GER38209.1"/>
    </source>
</evidence>